<dbReference type="SUPFAM" id="SSF56672">
    <property type="entry name" value="DNA/RNA polymerases"/>
    <property type="match status" value="1"/>
</dbReference>
<dbReference type="PANTHER" id="PTHR37984:SF5">
    <property type="entry name" value="PROTEIN NYNRIN-LIKE"/>
    <property type="match status" value="1"/>
</dbReference>
<dbReference type="InterPro" id="IPR050951">
    <property type="entry name" value="Retrovirus_Pol_polyprotein"/>
</dbReference>
<accession>A0A388MAI1</accession>
<sequence>MDKLLTFEQGTLPSVGWIAEYQRLTSAPDIQMGFKAVNHYFITRSCPTLGNALNHVEDTLTTLTELFNKAAQIIVTNKEAKDLNRSSATGPSRDQHRPKVVVVVAATPTDPSSEVVSANEGDRLAAARDGGCPSKGRGRGKMKTNAISITGPDATAPAPWSHCDLSKHAYKLRTRFHYCLWCNSDVHDTADADAQARLKEARDLLQRHEATSIDKLKFRHFKPSDGHDDATPEEQHKELLSKLVTRLVYTSNHLQFELEKQHQELAKQHQELENLRWPVWNHKDLHESATRALDSRVQDLEQAAPRPDVGEPNNAASTRQLEQRVDHVVAMLGDISTFAPPATISEQLNTLQTELRQLHQLPNNDHNTSASKHYKMSTSRIEKVDDYTHQDLVIWLSHMPTTHDVQINNLHKKISWEDLTREWKRRFIVDDAPTLAINRLFAMTQGNTSTHHWLTECQKIVATPDLDLPFLHLRQGFYNRSCAALSLALGDRKQCTTFAEIIDEAREIIKTNRAAAHEKPAWQPAYVEKGKFGPRPQPVAAVQPDNIVEDPAATPASHEGDQVAAVQPRCNNNSPPTLLMDAGVEVVDLHDYVVKIDREFKTQRRSLDEHVEHLCTILERLRQAKYKANRDTCEFARQELEYLGHFVTPQGICPLADKIEAIRVWPEPTNTTDVLSFMGLAGYY</sequence>
<keyword evidence="2" id="KW-1185">Reference proteome</keyword>
<dbReference type="PANTHER" id="PTHR37984">
    <property type="entry name" value="PROTEIN CBG26694"/>
    <property type="match status" value="1"/>
</dbReference>
<reference evidence="1 2" key="1">
    <citation type="journal article" date="2018" name="Cell">
        <title>The Chara Genome: Secondary Complexity and Implications for Plant Terrestrialization.</title>
        <authorList>
            <person name="Nishiyama T."/>
            <person name="Sakayama H."/>
            <person name="Vries J.D."/>
            <person name="Buschmann H."/>
            <person name="Saint-Marcoux D."/>
            <person name="Ullrich K.K."/>
            <person name="Haas F.B."/>
            <person name="Vanderstraeten L."/>
            <person name="Becker D."/>
            <person name="Lang D."/>
            <person name="Vosolsobe S."/>
            <person name="Rombauts S."/>
            <person name="Wilhelmsson P.K.I."/>
            <person name="Janitza P."/>
            <person name="Kern R."/>
            <person name="Heyl A."/>
            <person name="Rumpler F."/>
            <person name="Villalobos L.I.A.C."/>
            <person name="Clay J.M."/>
            <person name="Skokan R."/>
            <person name="Toyoda A."/>
            <person name="Suzuki Y."/>
            <person name="Kagoshima H."/>
            <person name="Schijlen E."/>
            <person name="Tajeshwar N."/>
            <person name="Catarino B."/>
            <person name="Hetherington A.J."/>
            <person name="Saltykova A."/>
            <person name="Bonnot C."/>
            <person name="Breuninger H."/>
            <person name="Symeonidi A."/>
            <person name="Radhakrishnan G.V."/>
            <person name="Van Nieuwerburgh F."/>
            <person name="Deforce D."/>
            <person name="Chang C."/>
            <person name="Karol K.G."/>
            <person name="Hedrich R."/>
            <person name="Ulvskov P."/>
            <person name="Glockner G."/>
            <person name="Delwiche C.F."/>
            <person name="Petrasek J."/>
            <person name="Van de Peer Y."/>
            <person name="Friml J."/>
            <person name="Beilby M."/>
            <person name="Dolan L."/>
            <person name="Kohara Y."/>
            <person name="Sugano S."/>
            <person name="Fujiyama A."/>
            <person name="Delaux P.-M."/>
            <person name="Quint M."/>
            <person name="TheiBen G."/>
            <person name="Hagemann M."/>
            <person name="Harholt J."/>
            <person name="Dunand C."/>
            <person name="Zachgo S."/>
            <person name="Langdale J."/>
            <person name="Maumus F."/>
            <person name="Straeten D.V.D."/>
            <person name="Gould S.B."/>
            <person name="Rensing S.A."/>
        </authorList>
    </citation>
    <scope>NUCLEOTIDE SEQUENCE [LARGE SCALE GENOMIC DNA]</scope>
    <source>
        <strain evidence="1 2">S276</strain>
    </source>
</reference>
<evidence type="ECO:0000313" key="1">
    <source>
        <dbReference type="EMBL" id="GBG91472.1"/>
    </source>
</evidence>
<evidence type="ECO:0000313" key="2">
    <source>
        <dbReference type="Proteomes" id="UP000265515"/>
    </source>
</evidence>
<organism evidence="1 2">
    <name type="scientific">Chara braunii</name>
    <name type="common">Braun's stonewort</name>
    <dbReference type="NCBI Taxonomy" id="69332"/>
    <lineage>
        <taxon>Eukaryota</taxon>
        <taxon>Viridiplantae</taxon>
        <taxon>Streptophyta</taxon>
        <taxon>Charophyceae</taxon>
        <taxon>Charales</taxon>
        <taxon>Characeae</taxon>
        <taxon>Chara</taxon>
    </lineage>
</organism>
<dbReference type="Gene3D" id="3.30.70.270">
    <property type="match status" value="2"/>
</dbReference>
<dbReference type="InterPro" id="IPR043128">
    <property type="entry name" value="Rev_trsase/Diguanyl_cyclase"/>
</dbReference>
<dbReference type="Gramene" id="GBG91472">
    <property type="protein sequence ID" value="GBG91472"/>
    <property type="gene ID" value="CBR_g52428"/>
</dbReference>
<protein>
    <submittedName>
        <fullName evidence="1">Uncharacterized protein</fullName>
    </submittedName>
</protein>
<dbReference type="EMBL" id="BFEA01000910">
    <property type="protein sequence ID" value="GBG91472.1"/>
    <property type="molecule type" value="Genomic_DNA"/>
</dbReference>
<dbReference type="Proteomes" id="UP000265515">
    <property type="component" value="Unassembled WGS sequence"/>
</dbReference>
<comment type="caution">
    <text evidence="1">The sequence shown here is derived from an EMBL/GenBank/DDBJ whole genome shotgun (WGS) entry which is preliminary data.</text>
</comment>
<dbReference type="AlphaFoldDB" id="A0A388MAI1"/>
<gene>
    <name evidence="1" type="ORF">CBR_g52428</name>
</gene>
<dbReference type="InterPro" id="IPR043502">
    <property type="entry name" value="DNA/RNA_pol_sf"/>
</dbReference>
<name>A0A388MAI1_CHABU</name>
<proteinExistence type="predicted"/>